<accession>A0ABP0N1U8</accession>
<evidence type="ECO:0000256" key="1">
    <source>
        <dbReference type="SAM" id="Phobius"/>
    </source>
</evidence>
<evidence type="ECO:0008006" key="4">
    <source>
        <dbReference type="Google" id="ProtNLM"/>
    </source>
</evidence>
<feature type="transmembrane region" description="Helical" evidence="1">
    <location>
        <begin position="110"/>
        <end position="130"/>
    </location>
</feature>
<feature type="transmembrane region" description="Helical" evidence="1">
    <location>
        <begin position="77"/>
        <end position="98"/>
    </location>
</feature>
<reference evidence="2 3" key="1">
    <citation type="submission" date="2024-02" db="EMBL/GenBank/DDBJ databases">
        <authorList>
            <person name="Chen Y."/>
            <person name="Shah S."/>
            <person name="Dougan E. K."/>
            <person name="Thang M."/>
            <person name="Chan C."/>
        </authorList>
    </citation>
    <scope>NUCLEOTIDE SEQUENCE [LARGE SCALE GENOMIC DNA]</scope>
</reference>
<proteinExistence type="predicted"/>
<sequence>MQSLCMKRASLVQDQGLFKAAKAWQVLSTLAWPRSFDLEVYSTLPTVGMVDIFISHSWSCPSWMKFLAMCQYLNLDFAIKASGLTCSLAITLLVFRAGGLSAVSQASQGWLYGSVVCGPIAVFLGTYFLGHTWRHESFWFDRVCVNQAELGEKARTLQGIPAFVAHSQHMLVILDSSYFERLWCNYEVAVAAKTAKMVHLVPVWEPVCALGVLALGLVFALSYFGTEIEPRLHGDERTTLVWSMLMYYYLDWFQCFIVAIPLAYFCLEKLTRHKLMLDQMAAFELRCASCSLNSDREVIEQQIIDLFDEAFEPPVSVFFETIHEDGGSNHAGENKETLAPEEETLYPLVSRETMQVIRHVTSYPTPDEVMEQFNGYIRGSLREKVLGLLGREVDVSLKLCLVSCMPGFLLSLTFFLGCNGHQDCEASASALGYPSLPQYMLINALMDIIVSPTYVIILLPLALRIAYQVAGFSCWATSFWLRMLSLSSLTGTLIFAMNIFFGLWAGSFVVVIVNYSFSYLLWFLASSCTLFSSVWLLHADRARGVERARPVGFHVEGSRAAGAW</sequence>
<name>A0ABP0N1U8_9DINO</name>
<keyword evidence="1" id="KW-1133">Transmembrane helix</keyword>
<protein>
    <recommendedName>
        <fullName evidence="4">TIR domain-containing protein</fullName>
    </recommendedName>
</protein>
<gene>
    <name evidence="2" type="ORF">SCF082_LOCUS30344</name>
</gene>
<evidence type="ECO:0000313" key="2">
    <source>
        <dbReference type="EMBL" id="CAK9056289.1"/>
    </source>
</evidence>
<feature type="transmembrane region" description="Helical" evidence="1">
    <location>
        <begin position="493"/>
        <end position="513"/>
    </location>
</feature>
<dbReference type="Proteomes" id="UP001642464">
    <property type="component" value="Unassembled WGS sequence"/>
</dbReference>
<organism evidence="2 3">
    <name type="scientific">Durusdinium trenchii</name>
    <dbReference type="NCBI Taxonomy" id="1381693"/>
    <lineage>
        <taxon>Eukaryota</taxon>
        <taxon>Sar</taxon>
        <taxon>Alveolata</taxon>
        <taxon>Dinophyceae</taxon>
        <taxon>Suessiales</taxon>
        <taxon>Symbiodiniaceae</taxon>
        <taxon>Durusdinium</taxon>
    </lineage>
</organism>
<keyword evidence="3" id="KW-1185">Reference proteome</keyword>
<feature type="transmembrane region" description="Helical" evidence="1">
    <location>
        <begin position="203"/>
        <end position="225"/>
    </location>
</feature>
<feature type="transmembrane region" description="Helical" evidence="1">
    <location>
        <begin position="519"/>
        <end position="537"/>
    </location>
</feature>
<evidence type="ECO:0000313" key="3">
    <source>
        <dbReference type="Proteomes" id="UP001642464"/>
    </source>
</evidence>
<comment type="caution">
    <text evidence="2">The sequence shown here is derived from an EMBL/GenBank/DDBJ whole genome shotgun (WGS) entry which is preliminary data.</text>
</comment>
<keyword evidence="1" id="KW-0472">Membrane</keyword>
<feature type="transmembrane region" description="Helical" evidence="1">
    <location>
        <begin position="245"/>
        <end position="267"/>
    </location>
</feature>
<feature type="transmembrane region" description="Helical" evidence="1">
    <location>
        <begin position="439"/>
        <end position="459"/>
    </location>
</feature>
<dbReference type="EMBL" id="CAXAMM010025002">
    <property type="protein sequence ID" value="CAK9056289.1"/>
    <property type="molecule type" value="Genomic_DNA"/>
</dbReference>
<keyword evidence="1" id="KW-0812">Transmembrane</keyword>